<dbReference type="EMBL" id="NMQI01000456">
    <property type="protein sequence ID" value="PMB40883.1"/>
    <property type="molecule type" value="Genomic_DNA"/>
</dbReference>
<accession>A0A2N6M285</accession>
<gene>
    <name evidence="2" type="ORF">CEN41_18450</name>
</gene>
<organism evidence="2 3">
    <name type="scientific">Fischerella thermalis CCMEE 5330</name>
    <dbReference type="NCBI Taxonomy" id="2019670"/>
    <lineage>
        <taxon>Bacteria</taxon>
        <taxon>Bacillati</taxon>
        <taxon>Cyanobacteriota</taxon>
        <taxon>Cyanophyceae</taxon>
        <taxon>Nostocales</taxon>
        <taxon>Hapalosiphonaceae</taxon>
        <taxon>Fischerella</taxon>
    </lineage>
</organism>
<evidence type="ECO:0000313" key="2">
    <source>
        <dbReference type="EMBL" id="PMB40883.1"/>
    </source>
</evidence>
<protein>
    <submittedName>
        <fullName evidence="2">Uncharacterized protein</fullName>
    </submittedName>
</protein>
<sequence length="69" mass="8281">MLIFKRKYISLVFFALLGLVYFTTLSYLEINPFLRSQVALMPTQLFVIIYSTYLRWNRRESTDTFSQKS</sequence>
<evidence type="ECO:0000313" key="3">
    <source>
        <dbReference type="Proteomes" id="UP000234966"/>
    </source>
</evidence>
<keyword evidence="1" id="KW-1133">Transmembrane helix</keyword>
<dbReference type="Proteomes" id="UP000234966">
    <property type="component" value="Unassembled WGS sequence"/>
</dbReference>
<keyword evidence="1" id="KW-0472">Membrane</keyword>
<reference evidence="2 3" key="1">
    <citation type="submission" date="2017-07" db="EMBL/GenBank/DDBJ databases">
        <title>Genomes of Fischerella (Mastigocladus) sp. strains.</title>
        <authorList>
            <person name="Miller S.R."/>
        </authorList>
    </citation>
    <scope>NUCLEOTIDE SEQUENCE [LARGE SCALE GENOMIC DNA]</scope>
    <source>
        <strain evidence="2 3">CCMEE 5330</strain>
    </source>
</reference>
<evidence type="ECO:0000256" key="1">
    <source>
        <dbReference type="SAM" id="Phobius"/>
    </source>
</evidence>
<feature type="transmembrane region" description="Helical" evidence="1">
    <location>
        <begin position="38"/>
        <end position="56"/>
    </location>
</feature>
<comment type="caution">
    <text evidence="2">The sequence shown here is derived from an EMBL/GenBank/DDBJ whole genome shotgun (WGS) entry which is preliminary data.</text>
</comment>
<proteinExistence type="predicted"/>
<dbReference type="AlphaFoldDB" id="A0A2N6M285"/>
<name>A0A2N6M285_9CYAN</name>
<keyword evidence="1" id="KW-0812">Transmembrane</keyword>